<accession>A0ABS7AEG8</accession>
<dbReference type="Gene3D" id="3.40.1440.10">
    <property type="entry name" value="GIY-YIG endonuclease"/>
    <property type="match status" value="1"/>
</dbReference>
<proteinExistence type="predicted"/>
<dbReference type="Proteomes" id="UP001196565">
    <property type="component" value="Unassembled WGS sequence"/>
</dbReference>
<name>A0ABS7AEG8_9PROT</name>
<dbReference type="InterPro" id="IPR035901">
    <property type="entry name" value="GIY-YIG_endonuc_sf"/>
</dbReference>
<keyword evidence="2" id="KW-1185">Reference proteome</keyword>
<gene>
    <name evidence="1" type="ORF">KPL78_17530</name>
</gene>
<comment type="caution">
    <text evidence="1">The sequence shown here is derived from an EMBL/GenBank/DDBJ whole genome shotgun (WGS) entry which is preliminary data.</text>
</comment>
<organism evidence="1 2">
    <name type="scientific">Roseomonas alba</name>
    <dbReference type="NCBI Taxonomy" id="2846776"/>
    <lineage>
        <taxon>Bacteria</taxon>
        <taxon>Pseudomonadati</taxon>
        <taxon>Pseudomonadota</taxon>
        <taxon>Alphaproteobacteria</taxon>
        <taxon>Acetobacterales</taxon>
        <taxon>Roseomonadaceae</taxon>
        <taxon>Roseomonas</taxon>
    </lineage>
</organism>
<dbReference type="CDD" id="cd10451">
    <property type="entry name" value="GIY-YIG_LuxR_like"/>
    <property type="match status" value="1"/>
</dbReference>
<protein>
    <submittedName>
        <fullName evidence="1">GIY-YIG nuclease family protein</fullName>
    </submittedName>
</protein>
<dbReference type="EMBL" id="JAHYBZ010000006">
    <property type="protein sequence ID" value="MBW6399665.1"/>
    <property type="molecule type" value="Genomic_DNA"/>
</dbReference>
<evidence type="ECO:0000313" key="2">
    <source>
        <dbReference type="Proteomes" id="UP001196565"/>
    </source>
</evidence>
<sequence length="119" mass="13404">MPTPGDHHRMKTDRKALLTAYRERKVAAGIFAVMGPEAGQCWVGLAPDLSTVWNRTAFQLRLGGHPCRTLQAAWSARCGEDFTFREVERLDTEETGSDLHRTLRARLAVWAERLAAEKI</sequence>
<evidence type="ECO:0000313" key="1">
    <source>
        <dbReference type="EMBL" id="MBW6399665.1"/>
    </source>
</evidence>
<reference evidence="1 2" key="1">
    <citation type="submission" date="2021-07" db="EMBL/GenBank/DDBJ databases">
        <authorList>
            <person name="So Y."/>
        </authorList>
    </citation>
    <scope>NUCLEOTIDE SEQUENCE [LARGE SCALE GENOMIC DNA]</scope>
    <source>
        <strain evidence="1 2">HJA6</strain>
    </source>
</reference>